<keyword evidence="8" id="KW-0670">Pyruvate</keyword>
<dbReference type="AlphaFoldDB" id="A0A6C0JZF1"/>
<dbReference type="Gene3D" id="3.60.90.10">
    <property type="entry name" value="S-adenosylmethionine decarboxylase"/>
    <property type="match status" value="1"/>
</dbReference>
<evidence type="ECO:0000256" key="5">
    <source>
        <dbReference type="ARBA" id="ARBA00023145"/>
    </source>
</evidence>
<evidence type="ECO:0000256" key="1">
    <source>
        <dbReference type="ARBA" id="ARBA00001928"/>
    </source>
</evidence>
<organism evidence="9">
    <name type="scientific">viral metagenome</name>
    <dbReference type="NCBI Taxonomy" id="1070528"/>
    <lineage>
        <taxon>unclassified sequences</taxon>
        <taxon>metagenomes</taxon>
        <taxon>organismal metagenomes</taxon>
    </lineage>
</organism>
<keyword evidence="4" id="KW-0620">Polyamine biosynthesis</keyword>
<dbReference type="EMBL" id="MN740745">
    <property type="protein sequence ID" value="QHU09787.1"/>
    <property type="molecule type" value="Genomic_DNA"/>
</dbReference>
<dbReference type="GO" id="GO:0004014">
    <property type="term" value="F:adenosylmethionine decarboxylase activity"/>
    <property type="evidence" value="ECO:0007669"/>
    <property type="project" value="InterPro"/>
</dbReference>
<accession>A0A6C0JZF1</accession>
<dbReference type="SUPFAM" id="SSF56276">
    <property type="entry name" value="S-adenosylmethionine decarboxylase"/>
    <property type="match status" value="1"/>
</dbReference>
<keyword evidence="6" id="KW-0456">Lyase</keyword>
<dbReference type="InterPro" id="IPR003826">
    <property type="entry name" value="AdoMetDC_fam_prok"/>
</dbReference>
<evidence type="ECO:0000256" key="7">
    <source>
        <dbReference type="ARBA" id="ARBA00023270"/>
    </source>
</evidence>
<evidence type="ECO:0000256" key="2">
    <source>
        <dbReference type="ARBA" id="ARBA00022793"/>
    </source>
</evidence>
<comment type="cofactor">
    <cofactor evidence="1">
        <name>pyruvate</name>
        <dbReference type="ChEBI" id="CHEBI:15361"/>
    </cofactor>
</comment>
<evidence type="ECO:0000313" key="9">
    <source>
        <dbReference type="EMBL" id="QHU09787.1"/>
    </source>
</evidence>
<keyword evidence="3" id="KW-0068">Autocatalytic cleavage</keyword>
<proteinExistence type="predicted"/>
<name>A0A6C0JZF1_9ZZZZ</name>
<keyword evidence="7" id="KW-0704">Schiff base</keyword>
<evidence type="ECO:0000256" key="6">
    <source>
        <dbReference type="ARBA" id="ARBA00023239"/>
    </source>
</evidence>
<protein>
    <recommendedName>
        <fullName evidence="10">S-adenosylmethionine decarboxylase</fullName>
    </recommendedName>
</protein>
<evidence type="ECO:0008006" key="10">
    <source>
        <dbReference type="Google" id="ProtNLM"/>
    </source>
</evidence>
<evidence type="ECO:0000256" key="3">
    <source>
        <dbReference type="ARBA" id="ARBA00022813"/>
    </source>
</evidence>
<sequence length="116" mass="13357">MILDCAKCSPTKLQSYMNIYNFSKTLVKRIDMVPFGEPLIKHFGHGNKAGYTLVQLISTSNICAHFVEETNDMYLDVFSCKTFSPKTVESTVREFFETEHIHTQFLRRQAKTEVLA</sequence>
<dbReference type="InterPro" id="IPR016067">
    <property type="entry name" value="S-AdoMet_deCO2ase_core"/>
</dbReference>
<reference evidence="9" key="1">
    <citation type="journal article" date="2020" name="Nature">
        <title>Giant virus diversity and host interactions through global metagenomics.</title>
        <authorList>
            <person name="Schulz F."/>
            <person name="Roux S."/>
            <person name="Paez-Espino D."/>
            <person name="Jungbluth S."/>
            <person name="Walsh D.A."/>
            <person name="Denef V.J."/>
            <person name="McMahon K.D."/>
            <person name="Konstantinidis K.T."/>
            <person name="Eloe-Fadrosh E.A."/>
            <person name="Kyrpides N.C."/>
            <person name="Woyke T."/>
        </authorList>
    </citation>
    <scope>NUCLEOTIDE SEQUENCE</scope>
    <source>
        <strain evidence="9">GVMAG-S-1101164-164</strain>
    </source>
</reference>
<dbReference type="Pfam" id="PF02675">
    <property type="entry name" value="AdoMet_dc"/>
    <property type="match status" value="1"/>
</dbReference>
<evidence type="ECO:0000256" key="4">
    <source>
        <dbReference type="ARBA" id="ARBA00023115"/>
    </source>
</evidence>
<keyword evidence="2" id="KW-0210">Decarboxylase</keyword>
<keyword evidence="5" id="KW-0865">Zymogen</keyword>
<evidence type="ECO:0000256" key="8">
    <source>
        <dbReference type="ARBA" id="ARBA00023317"/>
    </source>
</evidence>
<dbReference type="GO" id="GO:0008295">
    <property type="term" value="P:spermidine biosynthetic process"/>
    <property type="evidence" value="ECO:0007669"/>
    <property type="project" value="InterPro"/>
</dbReference>